<dbReference type="Pfam" id="PF07717">
    <property type="entry name" value="OB_NTP_bind"/>
    <property type="match status" value="1"/>
</dbReference>
<feature type="compositionally biased region" description="Basic and acidic residues" evidence="5">
    <location>
        <begin position="274"/>
        <end position="284"/>
    </location>
</feature>
<organism evidence="8 9">
    <name type="scientific">Stenotrophomonas maltophilia</name>
    <name type="common">Pseudomonas maltophilia</name>
    <name type="synonym">Xanthomonas maltophilia</name>
    <dbReference type="NCBI Taxonomy" id="40324"/>
    <lineage>
        <taxon>Bacteria</taxon>
        <taxon>Pseudomonadati</taxon>
        <taxon>Pseudomonadota</taxon>
        <taxon>Gammaproteobacteria</taxon>
        <taxon>Lysobacterales</taxon>
        <taxon>Lysobacteraceae</taxon>
        <taxon>Stenotrophomonas</taxon>
        <taxon>Stenotrophomonas maltophilia group</taxon>
    </lineage>
</organism>
<feature type="domain" description="Helicase C-terminal" evidence="7">
    <location>
        <begin position="285"/>
        <end position="457"/>
    </location>
</feature>
<evidence type="ECO:0008006" key="10">
    <source>
        <dbReference type="Google" id="ProtNLM"/>
    </source>
</evidence>
<evidence type="ECO:0000256" key="5">
    <source>
        <dbReference type="SAM" id="MobiDB-lite"/>
    </source>
</evidence>
<dbReference type="InterPro" id="IPR048333">
    <property type="entry name" value="HA2_WH"/>
</dbReference>
<dbReference type="InterPro" id="IPR011709">
    <property type="entry name" value="DEAD-box_helicase_OB_fold"/>
</dbReference>
<dbReference type="InterPro" id="IPR003593">
    <property type="entry name" value="AAA+_ATPase"/>
</dbReference>
<dbReference type="Proteomes" id="UP000487117">
    <property type="component" value="Unassembled WGS sequence"/>
</dbReference>
<dbReference type="Pfam" id="PF00271">
    <property type="entry name" value="Helicase_C"/>
    <property type="match status" value="1"/>
</dbReference>
<dbReference type="NCBIfam" id="TIGR01967">
    <property type="entry name" value="DEAH_box_HrpA"/>
    <property type="match status" value="1"/>
</dbReference>
<dbReference type="InterPro" id="IPR010222">
    <property type="entry name" value="RNA_helicase_HrpA"/>
</dbReference>
<dbReference type="Gene3D" id="1.20.120.1080">
    <property type="match status" value="1"/>
</dbReference>
<dbReference type="PANTHER" id="PTHR18934:SF99">
    <property type="entry name" value="ATP-DEPENDENT RNA HELICASE DHX37-RELATED"/>
    <property type="match status" value="1"/>
</dbReference>
<keyword evidence="2" id="KW-0378">Hydrolase</keyword>
<accession>A0A7V8JNH3</accession>
<dbReference type="InterPro" id="IPR007502">
    <property type="entry name" value="Helicase-assoc_dom"/>
</dbReference>
<name>A0A7V8JNH3_STEMA</name>
<dbReference type="InterPro" id="IPR014001">
    <property type="entry name" value="Helicase_ATP-bd"/>
</dbReference>
<dbReference type="Pfam" id="PF00270">
    <property type="entry name" value="DEAD"/>
    <property type="match status" value="1"/>
</dbReference>
<dbReference type="PANTHER" id="PTHR18934">
    <property type="entry name" value="ATP-DEPENDENT RNA HELICASE"/>
    <property type="match status" value="1"/>
</dbReference>
<dbReference type="SMART" id="SM00847">
    <property type="entry name" value="HA2"/>
    <property type="match status" value="1"/>
</dbReference>
<dbReference type="PROSITE" id="PS51194">
    <property type="entry name" value="HELICASE_CTER"/>
    <property type="match status" value="1"/>
</dbReference>
<dbReference type="Pfam" id="PF04408">
    <property type="entry name" value="WHD_HA2"/>
    <property type="match status" value="1"/>
</dbReference>
<feature type="region of interest" description="Disordered" evidence="5">
    <location>
        <begin position="662"/>
        <end position="685"/>
    </location>
</feature>
<evidence type="ECO:0000256" key="3">
    <source>
        <dbReference type="ARBA" id="ARBA00022806"/>
    </source>
</evidence>
<keyword evidence="1" id="KW-0547">Nucleotide-binding</keyword>
<gene>
    <name evidence="8" type="ORF">GAK31_00906</name>
</gene>
<dbReference type="FunFam" id="3.40.50.300:FF:000575">
    <property type="entry name" value="ATP-dependent helicase hrpA"/>
    <property type="match status" value="1"/>
</dbReference>
<dbReference type="CDD" id="cd18791">
    <property type="entry name" value="SF2_C_RHA"/>
    <property type="match status" value="1"/>
</dbReference>
<evidence type="ECO:0000259" key="6">
    <source>
        <dbReference type="PROSITE" id="PS51192"/>
    </source>
</evidence>
<dbReference type="Gene3D" id="3.40.50.300">
    <property type="entry name" value="P-loop containing nucleotide triphosphate hydrolases"/>
    <property type="match status" value="2"/>
</dbReference>
<evidence type="ECO:0000256" key="4">
    <source>
        <dbReference type="ARBA" id="ARBA00022840"/>
    </source>
</evidence>
<dbReference type="SMART" id="SM00487">
    <property type="entry name" value="DEXDc"/>
    <property type="match status" value="1"/>
</dbReference>
<dbReference type="SUPFAM" id="SSF52540">
    <property type="entry name" value="P-loop containing nucleoside triphosphate hydrolases"/>
    <property type="match status" value="1"/>
</dbReference>
<comment type="caution">
    <text evidence="8">The sequence shown here is derived from an EMBL/GenBank/DDBJ whole genome shotgun (WGS) entry which is preliminary data.</text>
</comment>
<dbReference type="InterPro" id="IPR027417">
    <property type="entry name" value="P-loop_NTPase"/>
</dbReference>
<dbReference type="InterPro" id="IPR001650">
    <property type="entry name" value="Helicase_C-like"/>
</dbReference>
<evidence type="ECO:0000313" key="8">
    <source>
        <dbReference type="EMBL" id="KAF1017638.1"/>
    </source>
</evidence>
<dbReference type="PROSITE" id="PS51192">
    <property type="entry name" value="HELICASE_ATP_BIND_1"/>
    <property type="match status" value="1"/>
</dbReference>
<reference evidence="9" key="1">
    <citation type="journal article" date="2020" name="MBio">
        <title>Horizontal gene transfer to a defensive symbiont with a reduced genome amongst a multipartite beetle microbiome.</title>
        <authorList>
            <person name="Waterworth S.C."/>
            <person name="Florez L.V."/>
            <person name="Rees E.R."/>
            <person name="Hertweck C."/>
            <person name="Kaltenpoth M."/>
            <person name="Kwan J.C."/>
        </authorList>
    </citation>
    <scope>NUCLEOTIDE SEQUENCE [LARGE SCALE GENOMIC DNA]</scope>
</reference>
<dbReference type="GO" id="GO:0003724">
    <property type="term" value="F:RNA helicase activity"/>
    <property type="evidence" value="ECO:0007669"/>
    <property type="project" value="InterPro"/>
</dbReference>
<dbReference type="FunFam" id="1.20.120.1080:FF:000005">
    <property type="entry name" value="ATP-dependent helicase HrpA"/>
    <property type="match status" value="1"/>
</dbReference>
<evidence type="ECO:0000259" key="7">
    <source>
        <dbReference type="PROSITE" id="PS51194"/>
    </source>
</evidence>
<protein>
    <recommendedName>
        <fullName evidence="10">ATP-dependent RNA helicase HrpA</fullName>
    </recommendedName>
</protein>
<dbReference type="EMBL" id="WNDS01000001">
    <property type="protein sequence ID" value="KAF1017638.1"/>
    <property type="molecule type" value="Genomic_DNA"/>
</dbReference>
<dbReference type="GO" id="GO:0016787">
    <property type="term" value="F:hydrolase activity"/>
    <property type="evidence" value="ECO:0007669"/>
    <property type="project" value="UniProtKB-KW"/>
</dbReference>
<proteinExistence type="predicted"/>
<sequence length="1371" mass="152310">MTSIEQKPVVNLRQQRTAIDGAMSRDRGRLLGMLSRCQAKPKDAALAAAFEQALQVSVQRRQARAQQQPSISLDPQLPIAREAEAITQLIRDHQVAVIAGETGSGKTTQLPKLCLAAGRGQAGMIGCTQPRRIAARAVASRVAQELHSELGQLVGFQVRFNDKVSEDSRIKFMTDGILLAEIASDRWLSNYDTIIVDEAHERSLNIDFLLGYLKQLLRKRPDLKLIVTSATIDTERFAQHFDNAPVISVEGRTFPVEVRYRALEGEAGTSPDSPRSEERGGGERTVNDAIVAAVDEITRLDARGDVLIFLPGEREIRDAHQALERRKYRSTEVLPLYARLSNQDQDRVFNPGPNRRIVLATNVAETSLTVPRIRYVVDPGLARVKRYSPRNKLDRLHIEPVSQASANQRKGRCGRVSEGICYRLYAEADFQARPEFTDPEIRRSSLAGVILRMLQLGLGRIEDFPFLEAPDERAVADGWQQLTELGAIDAERRMTTIGKQMARLPVDVKLARMLVAAQAAGCVRPMLVIASFLGIQDPRERPPEARGAADSAHAQFADGRSEFVGVLRLWDGYRQAHKDLTQSKLRDWCGRHFLGFLRMREWRELHRQLRLLCEELGWKEEAAEASMAPLLAGSSAPAAARDDAEAVKATRGQLHRAARLAREGKAEAAPAPVSARAQKEQAPAGGGFSERVRAAAYQTLHRALVAGLPTQIGHRTDKGDFQAPRQRRFLPFPGSVLSKRAPPWLLAANLLDTRKVWGMTLAAIEPDWVIAELPHLLLRKHFDPHWSRAQGQVLASEQISLFGLVLAPKKPVYYGRIEPGEAHDIFVRQALVTGEITTRASFVADNQKVLEQAREEEAKLRRAGIVADEDWQARWYLDRVPPQIHSAAGLDAWWKTLPSEQRKTLHWTLVDLLPGEGSEQERYPKYLPLGQARLPLHYRFEPGADDDGVTLDVLLHLLNALDPAQLGWLAPGFVADKASALIRSLPKAMRRNYVPAPDFGRAFYEAFPQPSADAITGELARFLSRATGATVSALDFEPGSIEPHLHMNLRLRDEHGKVLATSRDLDALRAKFGGRAGDAFAARAGREMAAEGLRTFPAMPIPLQVPGEAGVPAWPALVDEGETAALRIFADRQQAREAHPQGVRRLMEIGLAEKVKQARKQLPVAAKTGLLYSAIESQERLRGDLVDAAMNAVLAEGLGDIRDPDSFEQRREQAAKALFGEAMSRLKLAETILALVAELKPMLEAPLMGWARGNLDDMEVQLAGLVHAGFLRDTPADALVQYPRYLKAMVLRTERAKRDPTRDQARMLELRPFLEALEAGEQQGLRERPQWQALRWDLEELRVSLFAQELGARTGISAKKLAQRVTALRQL</sequence>
<feature type="region of interest" description="Disordered" evidence="5">
    <location>
        <begin position="263"/>
        <end position="284"/>
    </location>
</feature>
<keyword evidence="3" id="KW-0347">Helicase</keyword>
<dbReference type="InterPro" id="IPR011545">
    <property type="entry name" value="DEAD/DEAH_box_helicase_dom"/>
</dbReference>
<feature type="domain" description="Helicase ATP-binding" evidence="6">
    <location>
        <begin position="87"/>
        <end position="250"/>
    </location>
</feature>
<dbReference type="SMART" id="SM00490">
    <property type="entry name" value="HELICc"/>
    <property type="match status" value="1"/>
</dbReference>
<dbReference type="InterPro" id="IPR024590">
    <property type="entry name" value="HrpA_C"/>
</dbReference>
<dbReference type="Pfam" id="PF21010">
    <property type="entry name" value="HA2_C"/>
    <property type="match status" value="1"/>
</dbReference>
<keyword evidence="4" id="KW-0067">ATP-binding</keyword>
<feature type="compositionally biased region" description="Low complexity" evidence="5">
    <location>
        <begin position="667"/>
        <end position="676"/>
    </location>
</feature>
<dbReference type="Pfam" id="PF11898">
    <property type="entry name" value="DUF3418"/>
    <property type="match status" value="1"/>
</dbReference>
<dbReference type="SMART" id="SM00382">
    <property type="entry name" value="AAA"/>
    <property type="match status" value="1"/>
</dbReference>
<evidence type="ECO:0000313" key="9">
    <source>
        <dbReference type="Proteomes" id="UP000487117"/>
    </source>
</evidence>
<dbReference type="GO" id="GO:0005524">
    <property type="term" value="F:ATP binding"/>
    <property type="evidence" value="ECO:0007669"/>
    <property type="project" value="UniProtKB-KW"/>
</dbReference>
<dbReference type="GO" id="GO:0003723">
    <property type="term" value="F:RNA binding"/>
    <property type="evidence" value="ECO:0007669"/>
    <property type="project" value="TreeGrafter"/>
</dbReference>
<evidence type="ECO:0000256" key="1">
    <source>
        <dbReference type="ARBA" id="ARBA00022741"/>
    </source>
</evidence>
<evidence type="ECO:0000256" key="2">
    <source>
        <dbReference type="ARBA" id="ARBA00022801"/>
    </source>
</evidence>